<evidence type="ECO:0000259" key="2">
    <source>
        <dbReference type="Pfam" id="PF14372"/>
    </source>
</evidence>
<sequence length="155" mass="17951">MCDIFDHIANVEKQADPKISTMAQKKRSKVAKYWEEEVVGNFRMNKILYIAATLDPRQKLKHVQKCLKKVYRLDRATAMVAKLRELFSELFEYYKNLLLPPHPRKNTNSQDSTTQSRKQALLNVDVRRLSNRGSCSAIEDSDDEGNDNDAFELTL</sequence>
<evidence type="ECO:0000313" key="3">
    <source>
        <dbReference type="EMBL" id="CAL1395956.1"/>
    </source>
</evidence>
<feature type="region of interest" description="Disordered" evidence="1">
    <location>
        <begin position="135"/>
        <end position="155"/>
    </location>
</feature>
<accession>A0AAV2FCE8</accession>
<name>A0AAV2FCE8_9ROSI</name>
<reference evidence="3 4" key="1">
    <citation type="submission" date="2024-04" db="EMBL/GenBank/DDBJ databases">
        <authorList>
            <person name="Fracassetti M."/>
        </authorList>
    </citation>
    <scope>NUCLEOTIDE SEQUENCE [LARGE SCALE GENOMIC DNA]</scope>
</reference>
<gene>
    <name evidence="3" type="ORF">LTRI10_LOCUS36351</name>
</gene>
<dbReference type="Pfam" id="PF14372">
    <property type="entry name" value="hAT-like_RNase-H"/>
    <property type="match status" value="1"/>
</dbReference>
<evidence type="ECO:0000256" key="1">
    <source>
        <dbReference type="SAM" id="MobiDB-lite"/>
    </source>
</evidence>
<dbReference type="Proteomes" id="UP001497516">
    <property type="component" value="Chromosome 6"/>
</dbReference>
<dbReference type="PANTHER" id="PTHR23272">
    <property type="entry name" value="BED FINGER-RELATED"/>
    <property type="match status" value="1"/>
</dbReference>
<feature type="compositionally biased region" description="Acidic residues" evidence="1">
    <location>
        <begin position="139"/>
        <end position="155"/>
    </location>
</feature>
<protein>
    <recommendedName>
        <fullName evidence="2">hAT-like transposase RNase-H fold domain-containing protein</fullName>
    </recommendedName>
</protein>
<organism evidence="3 4">
    <name type="scientific">Linum trigynum</name>
    <dbReference type="NCBI Taxonomy" id="586398"/>
    <lineage>
        <taxon>Eukaryota</taxon>
        <taxon>Viridiplantae</taxon>
        <taxon>Streptophyta</taxon>
        <taxon>Embryophyta</taxon>
        <taxon>Tracheophyta</taxon>
        <taxon>Spermatophyta</taxon>
        <taxon>Magnoliopsida</taxon>
        <taxon>eudicotyledons</taxon>
        <taxon>Gunneridae</taxon>
        <taxon>Pentapetalae</taxon>
        <taxon>rosids</taxon>
        <taxon>fabids</taxon>
        <taxon>Malpighiales</taxon>
        <taxon>Linaceae</taxon>
        <taxon>Linum</taxon>
    </lineage>
</organism>
<proteinExistence type="predicted"/>
<dbReference type="PANTHER" id="PTHR23272:SF161">
    <property type="entry name" value="ZINC FINGER BED DOMAIN-CONTAINING PROTEIN RICESLEEPER 1-LIKE"/>
    <property type="match status" value="1"/>
</dbReference>
<keyword evidence="4" id="KW-1185">Reference proteome</keyword>
<dbReference type="InterPro" id="IPR025525">
    <property type="entry name" value="hAT-like_transposase_RNase-H"/>
</dbReference>
<dbReference type="EMBL" id="OZ034819">
    <property type="protein sequence ID" value="CAL1395956.1"/>
    <property type="molecule type" value="Genomic_DNA"/>
</dbReference>
<dbReference type="AlphaFoldDB" id="A0AAV2FCE8"/>
<evidence type="ECO:0000313" key="4">
    <source>
        <dbReference type="Proteomes" id="UP001497516"/>
    </source>
</evidence>
<feature type="domain" description="hAT-like transposase RNase-H fold" evidence="2">
    <location>
        <begin position="1"/>
        <end position="94"/>
    </location>
</feature>
<dbReference type="GO" id="GO:0003677">
    <property type="term" value="F:DNA binding"/>
    <property type="evidence" value="ECO:0007669"/>
    <property type="project" value="InterPro"/>
</dbReference>